<reference evidence="1 2" key="1">
    <citation type="submission" date="2018-06" db="EMBL/GenBank/DDBJ databases">
        <title>Complete Genomes of Monosporascus.</title>
        <authorList>
            <person name="Robinson A.J."/>
            <person name="Natvig D.O."/>
        </authorList>
    </citation>
    <scope>NUCLEOTIDE SEQUENCE [LARGE SCALE GENOMIC DNA]</scope>
    <source>
        <strain evidence="1 2">CBS 110550</strain>
    </source>
</reference>
<accession>A0A4Q4T013</accession>
<keyword evidence="2" id="KW-1185">Reference proteome</keyword>
<name>A0A4Q4T013_9PEZI</name>
<proteinExistence type="predicted"/>
<dbReference type="Proteomes" id="UP000293360">
    <property type="component" value="Unassembled WGS sequence"/>
</dbReference>
<comment type="caution">
    <text evidence="1">The sequence shown here is derived from an EMBL/GenBank/DDBJ whole genome shotgun (WGS) entry which is preliminary data.</text>
</comment>
<organism evidence="1 2">
    <name type="scientific">Monosporascus ibericus</name>
    <dbReference type="NCBI Taxonomy" id="155417"/>
    <lineage>
        <taxon>Eukaryota</taxon>
        <taxon>Fungi</taxon>
        <taxon>Dikarya</taxon>
        <taxon>Ascomycota</taxon>
        <taxon>Pezizomycotina</taxon>
        <taxon>Sordariomycetes</taxon>
        <taxon>Xylariomycetidae</taxon>
        <taxon>Xylariales</taxon>
        <taxon>Xylariales incertae sedis</taxon>
        <taxon>Monosporascus</taxon>
    </lineage>
</organism>
<evidence type="ECO:0000313" key="2">
    <source>
        <dbReference type="Proteomes" id="UP000293360"/>
    </source>
</evidence>
<protein>
    <submittedName>
        <fullName evidence="1">Uncharacterized protein</fullName>
    </submittedName>
</protein>
<sequence length="145" mass="14917">MRAPSAPTQGVSIQEHVLSVSALTPVMLWKSAAQARAFPVEGRGHAEQEAGLEDARAILAVLGHPLDLGQAADSILLGVSQSRGYPDVDEGAVSDPSLVRHPVAFLRVVKVGTAEDPGVLGESCAQDGSTTPVLSLLTTGCLLSV</sequence>
<evidence type="ECO:0000313" key="1">
    <source>
        <dbReference type="EMBL" id="RYO96065.1"/>
    </source>
</evidence>
<dbReference type="EMBL" id="QJNU01000526">
    <property type="protein sequence ID" value="RYO96065.1"/>
    <property type="molecule type" value="Genomic_DNA"/>
</dbReference>
<dbReference type="AlphaFoldDB" id="A0A4Q4T013"/>
<gene>
    <name evidence="1" type="ORF">DL764_007544</name>
</gene>